<dbReference type="InterPro" id="IPR002129">
    <property type="entry name" value="PyrdxlP-dep_de-COase"/>
</dbReference>
<sequence>MSLSDDVNAETLLAKLQKTTPDSAVGLRAGNQNTTEGSHDLARYIHEPIPKFRMQEAAIDKRIVASVIRSELDLDGIPSLNLASFVNTFIEEPALSLLADNIGKNLADGDEYPALQTIHQRCVAILSNLWNVPKGELGVGTATTGSSEAIHLGGLAMKRRWEAAQRAKGRDIKGVTPNIIMGSNAQVALEKFARYFDVTARLLPVDAENSYGFNPQDLKKTVDENTIGVFVIAGSTYTGHYQDVEAVSDVLDEIEKETGISVDIHVDGASGALVAPFVTPSLKFDFRIDRVKSINTSGHKFGLVTVGLGWIIWRDRKYLPEELLFTLHYLGGSEDTYTLNFSRPGFPVIHQYYNFVSLGLEGYRNLHSASLANARLFATFLEATGYFEVLSDIHRPKGVHSYTGKPSDITNQDPEFYNPGLPVVSFRFSKSFREQYPMIPQQAVSTLLRVRGYIIPNYPMPADLEDIEVLRVVVRASLSVDILDMLMEHIVATVQKLTSSVKDHYTAETESDKLYKTLLALTTSNPLDSEHPQYWDFQEETGTRSGHSHGTKC</sequence>
<dbReference type="InterPro" id="IPR010107">
    <property type="entry name" value="Glutamate_decarboxylase"/>
</dbReference>
<dbReference type="GeneID" id="30035716"/>
<evidence type="ECO:0000256" key="3">
    <source>
        <dbReference type="ARBA" id="ARBA00012421"/>
    </source>
</evidence>
<keyword evidence="11" id="KW-1185">Reference proteome</keyword>
<evidence type="ECO:0000256" key="8">
    <source>
        <dbReference type="RuleBase" id="RU000382"/>
    </source>
</evidence>
<gene>
    <name evidence="10" type="primary">GAD1</name>
    <name evidence="10" type="ORF">AWJ20_367</name>
</gene>
<protein>
    <recommendedName>
        <fullName evidence="3 9">Glutamate decarboxylase</fullName>
        <ecNumber evidence="3 9">4.1.1.15</ecNumber>
    </recommendedName>
</protein>
<dbReference type="EC" id="4.1.1.15" evidence="3 9"/>
<dbReference type="GO" id="GO:0030170">
    <property type="term" value="F:pyridoxal phosphate binding"/>
    <property type="evidence" value="ECO:0007669"/>
    <property type="project" value="InterPro"/>
</dbReference>
<dbReference type="RefSeq" id="XP_018734606.1">
    <property type="nucleotide sequence ID" value="XM_018880702.1"/>
</dbReference>
<evidence type="ECO:0000256" key="2">
    <source>
        <dbReference type="ARBA" id="ARBA00009533"/>
    </source>
</evidence>
<dbReference type="Gene3D" id="4.10.280.50">
    <property type="match status" value="1"/>
</dbReference>
<dbReference type="PANTHER" id="PTHR43321:SF3">
    <property type="entry name" value="GLUTAMATE DECARBOXYLASE"/>
    <property type="match status" value="1"/>
</dbReference>
<reference evidence="10 11" key="1">
    <citation type="submission" date="2016-02" db="EMBL/GenBank/DDBJ databases">
        <title>Complete genome sequence and transcriptome regulation of the pentose utilising yeast Sugiyamaella lignohabitans.</title>
        <authorList>
            <person name="Bellasio M."/>
            <person name="Peymann A."/>
            <person name="Valli M."/>
            <person name="Sipitzky M."/>
            <person name="Graf A."/>
            <person name="Sauer M."/>
            <person name="Marx H."/>
            <person name="Mattanovich D."/>
        </authorList>
    </citation>
    <scope>NUCLEOTIDE SEQUENCE [LARGE SCALE GENOMIC DNA]</scope>
    <source>
        <strain evidence="10 11">CBS 10342</strain>
    </source>
</reference>
<dbReference type="KEGG" id="slb:AWJ20_367"/>
<keyword evidence="5 8" id="KW-0456">Lyase</keyword>
<dbReference type="Gene3D" id="3.90.1150.160">
    <property type="match status" value="1"/>
</dbReference>
<dbReference type="EMBL" id="CP014501">
    <property type="protein sequence ID" value="ANB12129.1"/>
    <property type="molecule type" value="Genomic_DNA"/>
</dbReference>
<dbReference type="InterPro" id="IPR015424">
    <property type="entry name" value="PyrdxlP-dep_Trfase"/>
</dbReference>
<comment type="catalytic activity">
    <reaction evidence="6 9">
        <text>L-glutamate + H(+) = 4-aminobutanoate + CO2</text>
        <dbReference type="Rhea" id="RHEA:17785"/>
        <dbReference type="ChEBI" id="CHEBI:15378"/>
        <dbReference type="ChEBI" id="CHEBI:16526"/>
        <dbReference type="ChEBI" id="CHEBI:29985"/>
        <dbReference type="ChEBI" id="CHEBI:59888"/>
        <dbReference type="EC" id="4.1.1.15"/>
    </reaction>
</comment>
<dbReference type="Gene3D" id="3.40.640.10">
    <property type="entry name" value="Type I PLP-dependent aspartate aminotransferase-like (Major domain)"/>
    <property type="match status" value="1"/>
</dbReference>
<comment type="similarity">
    <text evidence="2 8">Belongs to the group II decarboxylase family.</text>
</comment>
<keyword evidence="9" id="KW-0210">Decarboxylase</keyword>
<evidence type="ECO:0000256" key="1">
    <source>
        <dbReference type="ARBA" id="ARBA00001933"/>
    </source>
</evidence>
<evidence type="ECO:0000313" key="10">
    <source>
        <dbReference type="EMBL" id="ANB12129.1"/>
    </source>
</evidence>
<feature type="modified residue" description="N6-(pyridoxal phosphate)lysine" evidence="7">
    <location>
        <position position="300"/>
    </location>
</feature>
<dbReference type="OrthoDB" id="5152799at2759"/>
<dbReference type="AlphaFoldDB" id="A0A167CUR4"/>
<proteinExistence type="inferred from homology"/>
<name>A0A167CUR4_9ASCO</name>
<evidence type="ECO:0000256" key="6">
    <source>
        <dbReference type="ARBA" id="ARBA00048868"/>
    </source>
</evidence>
<dbReference type="GO" id="GO:0005829">
    <property type="term" value="C:cytosol"/>
    <property type="evidence" value="ECO:0007669"/>
    <property type="project" value="TreeGrafter"/>
</dbReference>
<keyword evidence="4 7" id="KW-0663">Pyridoxal phosphate</keyword>
<dbReference type="PANTHER" id="PTHR43321">
    <property type="entry name" value="GLUTAMATE DECARBOXYLASE"/>
    <property type="match status" value="1"/>
</dbReference>
<comment type="cofactor">
    <cofactor evidence="1 7 8">
        <name>pyridoxal 5'-phosphate</name>
        <dbReference type="ChEBI" id="CHEBI:597326"/>
    </cofactor>
</comment>
<evidence type="ECO:0000313" key="11">
    <source>
        <dbReference type="Proteomes" id="UP000189580"/>
    </source>
</evidence>
<dbReference type="Proteomes" id="UP000189580">
    <property type="component" value="Chromosome a"/>
</dbReference>
<dbReference type="GO" id="GO:0004351">
    <property type="term" value="F:glutamate decarboxylase activity"/>
    <property type="evidence" value="ECO:0007669"/>
    <property type="project" value="UniProtKB-EC"/>
</dbReference>
<dbReference type="SUPFAM" id="SSF53383">
    <property type="entry name" value="PLP-dependent transferases"/>
    <property type="match status" value="1"/>
</dbReference>
<dbReference type="Pfam" id="PF00282">
    <property type="entry name" value="Pyridoxal_deC"/>
    <property type="match status" value="1"/>
</dbReference>
<evidence type="ECO:0000256" key="4">
    <source>
        <dbReference type="ARBA" id="ARBA00022898"/>
    </source>
</evidence>
<evidence type="ECO:0000256" key="7">
    <source>
        <dbReference type="PIRSR" id="PIRSR602129-50"/>
    </source>
</evidence>
<dbReference type="FunFam" id="3.40.640.10:FF:000017">
    <property type="entry name" value="Glutamate decarboxylase"/>
    <property type="match status" value="1"/>
</dbReference>
<organism evidence="10 11">
    <name type="scientific">Sugiyamaella lignohabitans</name>
    <dbReference type="NCBI Taxonomy" id="796027"/>
    <lineage>
        <taxon>Eukaryota</taxon>
        <taxon>Fungi</taxon>
        <taxon>Dikarya</taxon>
        <taxon>Ascomycota</taxon>
        <taxon>Saccharomycotina</taxon>
        <taxon>Dipodascomycetes</taxon>
        <taxon>Dipodascales</taxon>
        <taxon>Trichomonascaceae</taxon>
        <taxon>Sugiyamaella</taxon>
    </lineage>
</organism>
<evidence type="ECO:0000256" key="9">
    <source>
        <dbReference type="RuleBase" id="RU361171"/>
    </source>
</evidence>
<dbReference type="GO" id="GO:0006538">
    <property type="term" value="P:L-glutamate catabolic process"/>
    <property type="evidence" value="ECO:0007669"/>
    <property type="project" value="TreeGrafter"/>
</dbReference>
<evidence type="ECO:0000256" key="5">
    <source>
        <dbReference type="ARBA" id="ARBA00023239"/>
    </source>
</evidence>
<dbReference type="NCBIfam" id="TIGR01788">
    <property type="entry name" value="Glu-decarb-GAD"/>
    <property type="match status" value="1"/>
</dbReference>
<dbReference type="InterPro" id="IPR015421">
    <property type="entry name" value="PyrdxlP-dep_Trfase_major"/>
</dbReference>
<accession>A0A167CUR4</accession>